<feature type="transmembrane region" description="Helical" evidence="7">
    <location>
        <begin position="12"/>
        <end position="29"/>
    </location>
</feature>
<keyword evidence="9" id="KW-1185">Reference proteome</keyword>
<evidence type="ECO:0000256" key="4">
    <source>
        <dbReference type="ARBA" id="ARBA00022989"/>
    </source>
</evidence>
<comment type="subcellular location">
    <subcellularLocation>
        <location evidence="1">Membrane</location>
        <topology evidence="1">Multi-pass membrane protein</topology>
    </subcellularLocation>
</comment>
<name>X6NWI7_RETFI</name>
<feature type="compositionally biased region" description="Polar residues" evidence="6">
    <location>
        <begin position="86"/>
        <end position="98"/>
    </location>
</feature>
<dbReference type="AlphaFoldDB" id="X6NWI7"/>
<keyword evidence="5 7" id="KW-0472">Membrane</keyword>
<feature type="transmembrane region" description="Helical" evidence="7">
    <location>
        <begin position="49"/>
        <end position="73"/>
    </location>
</feature>
<keyword evidence="3 7" id="KW-0812">Transmembrane</keyword>
<dbReference type="PANTHER" id="PTHR23504:SF15">
    <property type="entry name" value="MAJOR FACILITATOR SUPERFAMILY (MFS) PROFILE DOMAIN-CONTAINING PROTEIN"/>
    <property type="match status" value="1"/>
</dbReference>
<evidence type="ECO:0008006" key="10">
    <source>
        <dbReference type="Google" id="ProtNLM"/>
    </source>
</evidence>
<dbReference type="InterPro" id="IPR036259">
    <property type="entry name" value="MFS_trans_sf"/>
</dbReference>
<dbReference type="GO" id="GO:0016020">
    <property type="term" value="C:membrane"/>
    <property type="evidence" value="ECO:0007669"/>
    <property type="project" value="UniProtKB-SubCell"/>
</dbReference>
<accession>X6NWI7</accession>
<evidence type="ECO:0000313" key="9">
    <source>
        <dbReference type="Proteomes" id="UP000023152"/>
    </source>
</evidence>
<evidence type="ECO:0000256" key="5">
    <source>
        <dbReference type="ARBA" id="ARBA00023136"/>
    </source>
</evidence>
<comment type="caution">
    <text evidence="8">The sequence shown here is derived from an EMBL/GenBank/DDBJ whole genome shotgun (WGS) entry which is preliminary data.</text>
</comment>
<evidence type="ECO:0000256" key="6">
    <source>
        <dbReference type="SAM" id="MobiDB-lite"/>
    </source>
</evidence>
<dbReference type="EMBL" id="ASPP01005927">
    <property type="protein sequence ID" value="ETO29647.1"/>
    <property type="molecule type" value="Genomic_DNA"/>
</dbReference>
<evidence type="ECO:0000256" key="3">
    <source>
        <dbReference type="ARBA" id="ARBA00022692"/>
    </source>
</evidence>
<sequence>MMGEIATASTQARIYSIIGVCGGMGRLFGNMCGGWLSHVNVYGPIFKNFPYALPCLVSGGLFLISFSIVATLVRETSEKKKKKAQNRQTQNDATTVPLKNTDERSPLEKRTVCDVIKIKNVWVTTVFYGYASFLATGLQAVIPLWV</sequence>
<reference evidence="8 9" key="1">
    <citation type="journal article" date="2013" name="Curr. Biol.">
        <title>The Genome of the Foraminiferan Reticulomyxa filosa.</title>
        <authorList>
            <person name="Glockner G."/>
            <person name="Hulsmann N."/>
            <person name="Schleicher M."/>
            <person name="Noegel A.A."/>
            <person name="Eichinger L."/>
            <person name="Gallinger C."/>
            <person name="Pawlowski J."/>
            <person name="Sierra R."/>
            <person name="Euteneuer U."/>
            <person name="Pillet L."/>
            <person name="Moustafa A."/>
            <person name="Platzer M."/>
            <person name="Groth M."/>
            <person name="Szafranski K."/>
            <person name="Schliwa M."/>
        </authorList>
    </citation>
    <scope>NUCLEOTIDE SEQUENCE [LARGE SCALE GENOMIC DNA]</scope>
</reference>
<feature type="transmembrane region" description="Helical" evidence="7">
    <location>
        <begin position="126"/>
        <end position="145"/>
    </location>
</feature>
<dbReference type="OrthoDB" id="419616at2759"/>
<keyword evidence="4 7" id="KW-1133">Transmembrane helix</keyword>
<protein>
    <recommendedName>
        <fullName evidence="10">Major facilitator superfamily (MFS) profile domain-containing protein</fullName>
    </recommendedName>
</protein>
<evidence type="ECO:0000256" key="1">
    <source>
        <dbReference type="ARBA" id="ARBA00004141"/>
    </source>
</evidence>
<evidence type="ECO:0000256" key="7">
    <source>
        <dbReference type="SAM" id="Phobius"/>
    </source>
</evidence>
<evidence type="ECO:0000256" key="2">
    <source>
        <dbReference type="ARBA" id="ARBA00022448"/>
    </source>
</evidence>
<keyword evidence="2" id="KW-0813">Transport</keyword>
<evidence type="ECO:0000313" key="8">
    <source>
        <dbReference type="EMBL" id="ETO29647.1"/>
    </source>
</evidence>
<dbReference type="PANTHER" id="PTHR23504">
    <property type="entry name" value="MAJOR FACILITATOR SUPERFAMILY DOMAIN-CONTAINING PROTEIN 10"/>
    <property type="match status" value="1"/>
</dbReference>
<dbReference type="Gene3D" id="1.20.1250.20">
    <property type="entry name" value="MFS general substrate transporter like domains"/>
    <property type="match status" value="1"/>
</dbReference>
<dbReference type="SUPFAM" id="SSF103473">
    <property type="entry name" value="MFS general substrate transporter"/>
    <property type="match status" value="1"/>
</dbReference>
<gene>
    <name evidence="8" type="ORF">RFI_07473</name>
</gene>
<dbReference type="Proteomes" id="UP000023152">
    <property type="component" value="Unassembled WGS sequence"/>
</dbReference>
<proteinExistence type="predicted"/>
<organism evidence="8 9">
    <name type="scientific">Reticulomyxa filosa</name>
    <dbReference type="NCBI Taxonomy" id="46433"/>
    <lineage>
        <taxon>Eukaryota</taxon>
        <taxon>Sar</taxon>
        <taxon>Rhizaria</taxon>
        <taxon>Retaria</taxon>
        <taxon>Foraminifera</taxon>
        <taxon>Monothalamids</taxon>
        <taxon>Reticulomyxidae</taxon>
        <taxon>Reticulomyxa</taxon>
    </lineage>
</organism>
<feature type="region of interest" description="Disordered" evidence="6">
    <location>
        <begin position="79"/>
        <end position="101"/>
    </location>
</feature>